<accession>A0A1R3VB64</accession>
<dbReference type="InterPro" id="IPR036271">
    <property type="entry name" value="Tet_transcr_reg_TetR-rel_C_sf"/>
</dbReference>
<evidence type="ECO:0000259" key="5">
    <source>
        <dbReference type="PROSITE" id="PS50977"/>
    </source>
</evidence>
<keyword evidence="1" id="KW-0805">Transcription regulation</keyword>
<dbReference type="EMBL" id="FTPD01000015">
    <property type="protein sequence ID" value="SIT55606.1"/>
    <property type="molecule type" value="Genomic_DNA"/>
</dbReference>
<feature type="DNA-binding region" description="H-T-H motif" evidence="4">
    <location>
        <begin position="41"/>
        <end position="60"/>
    </location>
</feature>
<dbReference type="InterPro" id="IPR009057">
    <property type="entry name" value="Homeodomain-like_sf"/>
</dbReference>
<dbReference type="Pfam" id="PF00440">
    <property type="entry name" value="TetR_N"/>
    <property type="match status" value="1"/>
</dbReference>
<dbReference type="PROSITE" id="PS50977">
    <property type="entry name" value="HTH_TETR_2"/>
    <property type="match status" value="1"/>
</dbReference>
<protein>
    <submittedName>
        <fullName evidence="6">Transcriptional regulator, TetR family</fullName>
    </submittedName>
</protein>
<dbReference type="Gene3D" id="1.10.357.10">
    <property type="entry name" value="Tetracycline Repressor, domain 2"/>
    <property type="match status" value="1"/>
</dbReference>
<dbReference type="Gene3D" id="1.10.10.60">
    <property type="entry name" value="Homeodomain-like"/>
    <property type="match status" value="1"/>
</dbReference>
<keyword evidence="7" id="KW-1185">Reference proteome</keyword>
<dbReference type="PANTHER" id="PTHR47506">
    <property type="entry name" value="TRANSCRIPTIONAL REGULATORY PROTEIN"/>
    <property type="match status" value="1"/>
</dbReference>
<evidence type="ECO:0000256" key="1">
    <source>
        <dbReference type="ARBA" id="ARBA00023015"/>
    </source>
</evidence>
<organism evidence="6 7">
    <name type="scientific">Mesorhizobium prunaredense</name>
    <dbReference type="NCBI Taxonomy" id="1631249"/>
    <lineage>
        <taxon>Bacteria</taxon>
        <taxon>Pseudomonadati</taxon>
        <taxon>Pseudomonadota</taxon>
        <taxon>Alphaproteobacteria</taxon>
        <taxon>Hyphomicrobiales</taxon>
        <taxon>Phyllobacteriaceae</taxon>
        <taxon>Mesorhizobium</taxon>
    </lineage>
</organism>
<name>A0A1R3VB64_9HYPH</name>
<evidence type="ECO:0000256" key="2">
    <source>
        <dbReference type="ARBA" id="ARBA00023125"/>
    </source>
</evidence>
<feature type="domain" description="HTH tetR-type" evidence="5">
    <location>
        <begin position="18"/>
        <end position="78"/>
    </location>
</feature>
<dbReference type="SUPFAM" id="SSF48498">
    <property type="entry name" value="Tetracyclin repressor-like, C-terminal domain"/>
    <property type="match status" value="1"/>
</dbReference>
<keyword evidence="2 4" id="KW-0238">DNA-binding</keyword>
<dbReference type="STRING" id="1631249.BQ8794_220170"/>
<evidence type="ECO:0000313" key="6">
    <source>
        <dbReference type="EMBL" id="SIT55606.1"/>
    </source>
</evidence>
<dbReference type="InterPro" id="IPR011075">
    <property type="entry name" value="TetR_C"/>
</dbReference>
<proteinExistence type="predicted"/>
<dbReference type="Pfam" id="PF16925">
    <property type="entry name" value="TetR_C_13"/>
    <property type="match status" value="1"/>
</dbReference>
<dbReference type="SUPFAM" id="SSF46689">
    <property type="entry name" value="Homeodomain-like"/>
    <property type="match status" value="1"/>
</dbReference>
<dbReference type="PANTHER" id="PTHR47506:SF1">
    <property type="entry name" value="HTH-TYPE TRANSCRIPTIONAL REGULATOR YJDC"/>
    <property type="match status" value="1"/>
</dbReference>
<reference evidence="7" key="1">
    <citation type="submission" date="2017-01" db="EMBL/GenBank/DDBJ databases">
        <authorList>
            <person name="Brunel B."/>
        </authorList>
    </citation>
    <scope>NUCLEOTIDE SEQUENCE [LARGE SCALE GENOMIC DNA]</scope>
</reference>
<dbReference type="Proteomes" id="UP000188388">
    <property type="component" value="Unassembled WGS sequence"/>
</dbReference>
<dbReference type="GO" id="GO:0003677">
    <property type="term" value="F:DNA binding"/>
    <property type="evidence" value="ECO:0007669"/>
    <property type="project" value="UniProtKB-UniRule"/>
</dbReference>
<evidence type="ECO:0000256" key="3">
    <source>
        <dbReference type="ARBA" id="ARBA00023163"/>
    </source>
</evidence>
<keyword evidence="3" id="KW-0804">Transcription</keyword>
<dbReference type="AlphaFoldDB" id="A0A1R3VB64"/>
<sequence length="208" mass="22674">MATKIEEEPRRGPGRPRSFDRKAALQRALHLFWERGYEGTSFDDLIATMRLSPSSFYNSFGSKEQLYREAVEAYLATSGELFRGVLSEETDTKSAFRNLLEAAAREFSSADHPSGCMISLAGTHVAPSLAGLRATMTGHRRNAQEAMAARLRKGIEEGDVSAATDVDALAAYYSALSRGLAVQARDGATLDRLLQIVSIAMNAWPVSP</sequence>
<gene>
    <name evidence="6" type="ORF">BQ8794_220170</name>
</gene>
<evidence type="ECO:0000313" key="7">
    <source>
        <dbReference type="Proteomes" id="UP000188388"/>
    </source>
</evidence>
<dbReference type="InterPro" id="IPR001647">
    <property type="entry name" value="HTH_TetR"/>
</dbReference>
<evidence type="ECO:0000256" key="4">
    <source>
        <dbReference type="PROSITE-ProRule" id="PRU00335"/>
    </source>
</evidence>